<dbReference type="EMBL" id="KZ107838">
    <property type="protein sequence ID" value="OSS54316.1"/>
    <property type="molecule type" value="Genomic_DNA"/>
</dbReference>
<feature type="compositionally biased region" description="Pro residues" evidence="1">
    <location>
        <begin position="667"/>
        <end position="676"/>
    </location>
</feature>
<dbReference type="OMA" id="ERTVEIY"/>
<proteinExistence type="predicted"/>
<evidence type="ECO:0000313" key="3">
    <source>
        <dbReference type="Proteomes" id="UP000193240"/>
    </source>
</evidence>
<keyword evidence="3" id="KW-1185">Reference proteome</keyword>
<feature type="region of interest" description="Disordered" evidence="1">
    <location>
        <begin position="280"/>
        <end position="326"/>
    </location>
</feature>
<evidence type="ECO:0008006" key="4">
    <source>
        <dbReference type="Google" id="ProtNLM"/>
    </source>
</evidence>
<dbReference type="InParanoid" id="A0A1Y2MDW4"/>
<gene>
    <name evidence="2" type="ORF">B5807_01577</name>
</gene>
<dbReference type="AlphaFoldDB" id="A0A1Y2MDW4"/>
<dbReference type="STRING" id="105696.A0A1Y2MDW4"/>
<reference evidence="2 3" key="1">
    <citation type="journal article" date="2017" name="Genome Announc.">
        <title>Genome sequence of the saprophytic ascomycete Epicoccum nigrum ICMP 19927 strain isolated from New Zealand.</title>
        <authorList>
            <person name="Fokin M."/>
            <person name="Fleetwood D."/>
            <person name="Weir B.S."/>
            <person name="Villas-Boas S.G."/>
        </authorList>
    </citation>
    <scope>NUCLEOTIDE SEQUENCE [LARGE SCALE GENOMIC DNA]</scope>
    <source>
        <strain evidence="2 3">ICMP 19927</strain>
    </source>
</reference>
<feature type="compositionally biased region" description="Basic and acidic residues" evidence="1">
    <location>
        <begin position="707"/>
        <end position="717"/>
    </location>
</feature>
<evidence type="ECO:0000313" key="2">
    <source>
        <dbReference type="EMBL" id="OSS54316.1"/>
    </source>
</evidence>
<feature type="compositionally biased region" description="Basic and acidic residues" evidence="1">
    <location>
        <begin position="280"/>
        <end position="289"/>
    </location>
</feature>
<accession>A0A1Y2MDW4</accession>
<feature type="compositionally biased region" description="Pro residues" evidence="1">
    <location>
        <begin position="616"/>
        <end position="647"/>
    </location>
</feature>
<evidence type="ECO:0000256" key="1">
    <source>
        <dbReference type="SAM" id="MobiDB-lite"/>
    </source>
</evidence>
<feature type="compositionally biased region" description="Basic residues" evidence="1">
    <location>
        <begin position="696"/>
        <end position="706"/>
    </location>
</feature>
<organism evidence="2 3">
    <name type="scientific">Epicoccum nigrum</name>
    <name type="common">Soil fungus</name>
    <name type="synonym">Epicoccum purpurascens</name>
    <dbReference type="NCBI Taxonomy" id="105696"/>
    <lineage>
        <taxon>Eukaryota</taxon>
        <taxon>Fungi</taxon>
        <taxon>Dikarya</taxon>
        <taxon>Ascomycota</taxon>
        <taxon>Pezizomycotina</taxon>
        <taxon>Dothideomycetes</taxon>
        <taxon>Pleosporomycetidae</taxon>
        <taxon>Pleosporales</taxon>
        <taxon>Pleosporineae</taxon>
        <taxon>Didymellaceae</taxon>
        <taxon>Epicoccum</taxon>
    </lineage>
</organism>
<dbReference type="Proteomes" id="UP000193240">
    <property type="component" value="Unassembled WGS sequence"/>
</dbReference>
<protein>
    <recommendedName>
        <fullName evidence="4">Fungal N-terminal domain-containing protein</fullName>
    </recommendedName>
</protein>
<feature type="region of interest" description="Disordered" evidence="1">
    <location>
        <begin position="493"/>
        <end position="727"/>
    </location>
</feature>
<sequence length="747" mass="82766">MAVLAAILPVVSRSSSLSLELYQFAALAPKEAKDLLEVARAINNFASILKQVGTIIKEDDRLPSYEALDVLEDVTVQSQSVLKEIEHTTELRSRARNEGSSGPRLPIDHLQNGSLYLTKLAYLAAHLESLRLTLSVLLQTLYTAQSIMWSKLRPTVSPKQAAKAVTNEKIQLQTLIIEQQVSILTAMLKYELVPREDTRLLMESDSSQSLVLTGSDNTSLKPKYLHQYQDRYLASLEVTGSAEEVWLPTVYSIAGPRIEQLLDIWTSLPDFDERLRDAERKARNQKHENQQATVESDSEEEERRRDRLDGTGSVSPPPQRTGSVQPLFTDTAALPIPVPGSKLVPSAPASPAARTISELPYSNRSSIGSLPVEAAAAMEAHEEDEDLDLEIPWTLRTRKYEWRYIDGKIVGSNTDLPPSTAYNERPGQNWTEIMASWVCREAIQEAGYKVTQVQKERKDGRRTRFDTCFCIEQPLKFDQVKRLVERTVEIYRQNVPSSPPPPAPPRVRRSSFDRPPPGPPQNHLGKMAAQDRDRTPTASRPHPSLERSSSTGAYPPPPPPLDRSMTMPGGPAKVPPPPYPPSANSQASSRPIPMPGAGSMPFSPTSGQYSSLPSQPIYPPPKQPPPPNGQQYLYPPPPHGHPPPPGAPYGSYPFQTHMQSFPNAMGPQPPLRPSYPVPRMDKYDDDSMTSDSGGERRRRRSKSRRRYDREKGRDGEGRRKKHGKSAAVGTLMGIGGLTALLDGLSGL</sequence>
<name>A0A1Y2MDW4_EPING</name>